<dbReference type="GO" id="GO:0031071">
    <property type="term" value="F:cysteine desulfurase activity"/>
    <property type="evidence" value="ECO:0007669"/>
    <property type="project" value="UniProtKB-ARBA"/>
</dbReference>
<protein>
    <submittedName>
        <fullName evidence="9">Cysteine desulfurase</fullName>
    </submittedName>
</protein>
<dbReference type="FunFam" id="3.40.640.10:FF:000084">
    <property type="entry name" value="IscS-like cysteine desulfurase"/>
    <property type="match status" value="1"/>
</dbReference>
<feature type="domain" description="Aminotransferase class V" evidence="8">
    <location>
        <begin position="2"/>
        <end position="361"/>
    </location>
</feature>
<name>A0A9E8RUZ5_9BACI</name>
<organism evidence="9 10">
    <name type="scientific">Fervidibacillus albus</name>
    <dbReference type="NCBI Taxonomy" id="2980026"/>
    <lineage>
        <taxon>Bacteria</taxon>
        <taxon>Bacillati</taxon>
        <taxon>Bacillota</taxon>
        <taxon>Bacilli</taxon>
        <taxon>Bacillales</taxon>
        <taxon>Bacillaceae</taxon>
        <taxon>Fervidibacillus</taxon>
    </lineage>
</organism>
<dbReference type="Proteomes" id="UP001164718">
    <property type="component" value="Chromosome"/>
</dbReference>
<gene>
    <name evidence="9" type="ORF">OE104_01995</name>
</gene>
<evidence type="ECO:0000256" key="3">
    <source>
        <dbReference type="ARBA" id="ARBA00022723"/>
    </source>
</evidence>
<keyword evidence="10" id="KW-1185">Reference proteome</keyword>
<dbReference type="InterPro" id="IPR015422">
    <property type="entry name" value="PyrdxlP-dep_Trfase_small"/>
</dbReference>
<keyword evidence="6" id="KW-0411">Iron-sulfur</keyword>
<dbReference type="RefSeq" id="WP_275417925.1">
    <property type="nucleotide sequence ID" value="NZ_CP106878.1"/>
</dbReference>
<dbReference type="EMBL" id="CP106878">
    <property type="protein sequence ID" value="WAA10140.1"/>
    <property type="molecule type" value="Genomic_DNA"/>
</dbReference>
<evidence type="ECO:0000256" key="5">
    <source>
        <dbReference type="ARBA" id="ARBA00023004"/>
    </source>
</evidence>
<accession>A0A9E8RUZ5</accession>
<dbReference type="InterPro" id="IPR016454">
    <property type="entry name" value="Cysteine_dSase"/>
</dbReference>
<keyword evidence="4" id="KW-0663">Pyridoxal phosphate</keyword>
<dbReference type="Gene3D" id="3.90.1150.10">
    <property type="entry name" value="Aspartate Aminotransferase, domain 1"/>
    <property type="match status" value="1"/>
</dbReference>
<evidence type="ECO:0000259" key="8">
    <source>
        <dbReference type="Pfam" id="PF00266"/>
    </source>
</evidence>
<dbReference type="GO" id="GO:0051536">
    <property type="term" value="F:iron-sulfur cluster binding"/>
    <property type="evidence" value="ECO:0007669"/>
    <property type="project" value="UniProtKB-KW"/>
</dbReference>
<dbReference type="InterPro" id="IPR020578">
    <property type="entry name" value="Aminotrans_V_PyrdxlP_BS"/>
</dbReference>
<dbReference type="PANTHER" id="PTHR11601">
    <property type="entry name" value="CYSTEINE DESULFURYLASE FAMILY MEMBER"/>
    <property type="match status" value="1"/>
</dbReference>
<sequence>MIYFDNSATTKPTQDVLDTFCKVASSYYGNPSSVHSYGLQTEKLLDQARKQIASLLQVKEVEIYFTSGGTEGNNLAIKGIADQFQNRGKHLITSSIEHPSVENAFEYLKQRGFDVTYLPVDKNGRIRLDDLKKAIRDDTILVSIMHVNNEIGVLQPIEEIGKLLKNYPKIFFHVDAVQGVGKVPLDFHRSNIDLATISAHKFHGVKGTGVLYIREGIKLTPLLHGGNQEKTVRSGTENVPGIVAMAKALRLAMDDIDQKRKQMGAIQNYLRHELGKIDQTMIHTPMSYSAPHILNFSVEGFKAEVLVNKISEQQVYVSTTSACSSKRNEPSKTLIAMGIDENRAQSAVRISLSYENTIQEAEIAVQVIKNSIEKLLPVMRRSI</sequence>
<reference evidence="9" key="1">
    <citation type="submission" date="2022-09" db="EMBL/GenBank/DDBJ databases">
        <title>Complete Genomes of Fervidibacillus albus and Fervidibacillus halotolerans isolated from tidal flat sediments.</title>
        <authorList>
            <person name="Kwon K.K."/>
            <person name="Yang S.-H."/>
            <person name="Park M.J."/>
            <person name="Oh H.-M."/>
        </authorList>
    </citation>
    <scope>NUCLEOTIDE SEQUENCE</scope>
    <source>
        <strain evidence="9">MEBiC13591</strain>
    </source>
</reference>
<dbReference type="InterPro" id="IPR000192">
    <property type="entry name" value="Aminotrans_V_dom"/>
</dbReference>
<evidence type="ECO:0000256" key="4">
    <source>
        <dbReference type="ARBA" id="ARBA00022898"/>
    </source>
</evidence>
<dbReference type="PROSITE" id="PS00595">
    <property type="entry name" value="AA_TRANSFER_CLASS_5"/>
    <property type="match status" value="1"/>
</dbReference>
<dbReference type="Pfam" id="PF00266">
    <property type="entry name" value="Aminotran_5"/>
    <property type="match status" value="1"/>
</dbReference>
<dbReference type="InterPro" id="IPR015424">
    <property type="entry name" value="PyrdxlP-dep_Trfase"/>
</dbReference>
<evidence type="ECO:0000256" key="6">
    <source>
        <dbReference type="ARBA" id="ARBA00023014"/>
    </source>
</evidence>
<keyword evidence="5" id="KW-0408">Iron</keyword>
<evidence type="ECO:0000256" key="1">
    <source>
        <dbReference type="ARBA" id="ARBA00001933"/>
    </source>
</evidence>
<dbReference type="SUPFAM" id="SSF53383">
    <property type="entry name" value="PLP-dependent transferases"/>
    <property type="match status" value="1"/>
</dbReference>
<evidence type="ECO:0000313" key="9">
    <source>
        <dbReference type="EMBL" id="WAA10140.1"/>
    </source>
</evidence>
<comment type="cofactor">
    <cofactor evidence="1 7">
        <name>pyridoxal 5'-phosphate</name>
        <dbReference type="ChEBI" id="CHEBI:597326"/>
    </cofactor>
</comment>
<evidence type="ECO:0000256" key="2">
    <source>
        <dbReference type="ARBA" id="ARBA00006490"/>
    </source>
</evidence>
<dbReference type="NCBIfam" id="NF002806">
    <property type="entry name" value="PRK02948.1"/>
    <property type="match status" value="1"/>
</dbReference>
<dbReference type="KEGG" id="faf:OE104_01995"/>
<evidence type="ECO:0000313" key="10">
    <source>
        <dbReference type="Proteomes" id="UP001164718"/>
    </source>
</evidence>
<comment type="similarity">
    <text evidence="2">Belongs to the class-V pyridoxal-phosphate-dependent aminotransferase family. NifS/IscS subfamily.</text>
</comment>
<proteinExistence type="inferred from homology"/>
<dbReference type="AlphaFoldDB" id="A0A9E8RUZ5"/>
<dbReference type="Gene3D" id="3.40.640.10">
    <property type="entry name" value="Type I PLP-dependent aspartate aminotransferase-like (Major domain)"/>
    <property type="match status" value="1"/>
</dbReference>
<keyword evidence="3" id="KW-0479">Metal-binding</keyword>
<dbReference type="GO" id="GO:0046872">
    <property type="term" value="F:metal ion binding"/>
    <property type="evidence" value="ECO:0007669"/>
    <property type="project" value="UniProtKB-KW"/>
</dbReference>
<dbReference type="PIRSF" id="PIRSF005572">
    <property type="entry name" value="NifS"/>
    <property type="match status" value="1"/>
</dbReference>
<dbReference type="PANTHER" id="PTHR11601:SF50">
    <property type="entry name" value="CYSTEINE DESULFURASE ISCS 2-RELATED"/>
    <property type="match status" value="1"/>
</dbReference>
<dbReference type="InterPro" id="IPR015421">
    <property type="entry name" value="PyrdxlP-dep_Trfase_major"/>
</dbReference>
<evidence type="ECO:0000256" key="7">
    <source>
        <dbReference type="RuleBase" id="RU004504"/>
    </source>
</evidence>
<dbReference type="Gene3D" id="1.10.260.50">
    <property type="match status" value="1"/>
</dbReference>